<evidence type="ECO:0000256" key="1">
    <source>
        <dbReference type="PROSITE-ProRule" id="PRU01240"/>
    </source>
</evidence>
<dbReference type="AlphaFoldDB" id="A0A4R4VPD8"/>
<gene>
    <name evidence="4" type="ORF">E1294_48060</name>
</gene>
<dbReference type="PROSITE" id="PS51892">
    <property type="entry name" value="SUBTILASE"/>
    <property type="match status" value="1"/>
</dbReference>
<comment type="caution">
    <text evidence="4">The sequence shown here is derived from an EMBL/GenBank/DDBJ whole genome shotgun (WGS) entry which is preliminary data.</text>
</comment>
<feature type="domain" description="Peptidase S8/S53" evidence="3">
    <location>
        <begin position="8"/>
        <end position="79"/>
    </location>
</feature>
<reference evidence="4 5" key="1">
    <citation type="submission" date="2019-03" db="EMBL/GenBank/DDBJ databases">
        <title>Draft genome sequences of novel Actinobacteria.</title>
        <authorList>
            <person name="Sahin N."/>
            <person name="Ay H."/>
            <person name="Saygin H."/>
        </authorList>
    </citation>
    <scope>NUCLEOTIDE SEQUENCE [LARGE SCALE GENOMIC DNA]</scope>
    <source>
        <strain evidence="4 5">KC712</strain>
    </source>
</reference>
<dbReference type="PANTHER" id="PTHR43399:SF5">
    <property type="entry name" value="PEPTIDASE S8 FAMILY WITH PROTEASE-ASSOCIATED DOMAIN"/>
    <property type="match status" value="1"/>
</dbReference>
<dbReference type="PANTHER" id="PTHR43399">
    <property type="entry name" value="SUBTILISIN-RELATED"/>
    <property type="match status" value="1"/>
</dbReference>
<organism evidence="4 5">
    <name type="scientific">Nonomuraea diastatica</name>
    <dbReference type="NCBI Taxonomy" id="1848329"/>
    <lineage>
        <taxon>Bacteria</taxon>
        <taxon>Bacillati</taxon>
        <taxon>Actinomycetota</taxon>
        <taxon>Actinomycetes</taxon>
        <taxon>Streptosporangiales</taxon>
        <taxon>Streptosporangiaceae</taxon>
        <taxon>Nonomuraea</taxon>
    </lineage>
</organism>
<protein>
    <recommendedName>
        <fullName evidence="3">Peptidase S8/S53 domain-containing protein</fullName>
    </recommendedName>
</protein>
<dbReference type="RefSeq" id="WP_132518840.1">
    <property type="nucleotide sequence ID" value="NZ_SMKP01000261.1"/>
</dbReference>
<dbReference type="EMBL" id="SMKP01000261">
    <property type="protein sequence ID" value="TDD07719.1"/>
    <property type="molecule type" value="Genomic_DNA"/>
</dbReference>
<dbReference type="InterPro" id="IPR036852">
    <property type="entry name" value="Peptidase_S8/S53_dom_sf"/>
</dbReference>
<dbReference type="GO" id="GO:0006508">
    <property type="term" value="P:proteolysis"/>
    <property type="evidence" value="ECO:0007669"/>
    <property type="project" value="InterPro"/>
</dbReference>
<evidence type="ECO:0000259" key="3">
    <source>
        <dbReference type="Pfam" id="PF00082"/>
    </source>
</evidence>
<keyword evidence="5" id="KW-1185">Reference proteome</keyword>
<dbReference type="Pfam" id="PF00082">
    <property type="entry name" value="Peptidase_S8"/>
    <property type="match status" value="1"/>
</dbReference>
<comment type="caution">
    <text evidence="1">Lacks conserved residue(s) required for the propagation of feature annotation.</text>
</comment>
<dbReference type="InterPro" id="IPR000209">
    <property type="entry name" value="Peptidase_S8/S53_dom"/>
</dbReference>
<accession>A0A4R4VPD8</accession>
<dbReference type="SUPFAM" id="SSF52743">
    <property type="entry name" value="Subtilisin-like"/>
    <property type="match status" value="1"/>
</dbReference>
<name>A0A4R4VPD8_9ACTN</name>
<feature type="region of interest" description="Disordered" evidence="2">
    <location>
        <begin position="1"/>
        <end position="29"/>
    </location>
</feature>
<dbReference type="OrthoDB" id="614750at2"/>
<evidence type="ECO:0000256" key="2">
    <source>
        <dbReference type="SAM" id="MobiDB-lite"/>
    </source>
</evidence>
<comment type="similarity">
    <text evidence="1">Belongs to the peptidase S8 family.</text>
</comment>
<sequence>MTQRSQRAPGVASSSSAGPSSTSRGDLLKPDVLAPGVDIVAAVPPLSNPANSSYGLKSGTSMASPHLAGIAALLLQKNPA</sequence>
<dbReference type="Gene3D" id="3.40.50.200">
    <property type="entry name" value="Peptidase S8/S53 domain"/>
    <property type="match status" value="1"/>
</dbReference>
<feature type="compositionally biased region" description="Low complexity" evidence="2">
    <location>
        <begin position="7"/>
        <end position="25"/>
    </location>
</feature>
<dbReference type="Proteomes" id="UP000294543">
    <property type="component" value="Unassembled WGS sequence"/>
</dbReference>
<evidence type="ECO:0000313" key="4">
    <source>
        <dbReference type="EMBL" id="TDD07719.1"/>
    </source>
</evidence>
<proteinExistence type="inferred from homology"/>
<dbReference type="InterPro" id="IPR051048">
    <property type="entry name" value="Peptidase_S8/S53_subtilisin"/>
</dbReference>
<evidence type="ECO:0000313" key="5">
    <source>
        <dbReference type="Proteomes" id="UP000294543"/>
    </source>
</evidence>
<dbReference type="GO" id="GO:0004252">
    <property type="term" value="F:serine-type endopeptidase activity"/>
    <property type="evidence" value="ECO:0007669"/>
    <property type="project" value="InterPro"/>
</dbReference>